<dbReference type="PROSITE" id="PS51257">
    <property type="entry name" value="PROKAR_LIPOPROTEIN"/>
    <property type="match status" value="1"/>
</dbReference>
<gene>
    <name evidence="2" type="ORF">HF878_06630</name>
</gene>
<dbReference type="Proteomes" id="UP000543804">
    <property type="component" value="Unassembled WGS sequence"/>
</dbReference>
<proteinExistence type="predicted"/>
<comment type="caution">
    <text evidence="2">The sequence shown here is derived from an EMBL/GenBank/DDBJ whole genome shotgun (WGS) entry which is preliminary data.</text>
</comment>
<sequence length="371" mass="39458">MMRKKICLALSVLFACWLGSAGAQSVVVDGVGADEAAAQRDAVRNAVEQAAGTYLSSRTLVADGQTQLDEIYAQSQGYVTHTEILSRAQEAGVVRLRVRVEVDMSADSKLMSRLQTVAFLDDPRIAIVVLDAAGAAQADARDAIVEGALSERLIDMGFHHVMDAGQTASIAGSVRLAGTVQGGAPQWDGDARDTALDYLVLGRCDTHDYPVQISDGRGYREMSAVSSARADLSMRIVDYATGQVLGTFQATGQGVENDGGIAANLARQQAAAAAAEQLEQRFRHVAATPYAGLVVTVKAADLATARRFAADLRTLPGVENVFLRSWTDGKAVLELSSAQKPYTIVDALHARTKWAFFVSDATARTLTIALR</sequence>
<dbReference type="Gene3D" id="3.30.1660.40">
    <property type="entry name" value="FlgT, N-terminal domain"/>
    <property type="match status" value="1"/>
</dbReference>
<keyword evidence="1" id="KW-0732">Signal</keyword>
<protein>
    <recommendedName>
        <fullName evidence="4">Flagellar assembly protein T N-terminal domain-containing protein</fullName>
    </recommendedName>
</protein>
<dbReference type="InterPro" id="IPR038180">
    <property type="entry name" value="FlgT_N_sf"/>
</dbReference>
<reference evidence="2 3" key="1">
    <citation type="submission" date="2020-04" db="EMBL/GenBank/DDBJ databases">
        <authorList>
            <person name="Hitch T.C.A."/>
            <person name="Wylensek D."/>
            <person name="Clavel T."/>
        </authorList>
    </citation>
    <scope>NUCLEOTIDE SEQUENCE [LARGE SCALE GENOMIC DNA]</scope>
    <source>
        <strain evidence="2 3">PG-130-P53-12</strain>
    </source>
</reference>
<name>A0A848BD44_9FIRM</name>
<feature type="chain" id="PRO_5032378139" description="Flagellar assembly protein T N-terminal domain-containing protein" evidence="1">
    <location>
        <begin position="24"/>
        <end position="371"/>
    </location>
</feature>
<feature type="signal peptide" evidence="1">
    <location>
        <begin position="1"/>
        <end position="23"/>
    </location>
</feature>
<evidence type="ECO:0000256" key="1">
    <source>
        <dbReference type="SAM" id="SignalP"/>
    </source>
</evidence>
<organism evidence="2 3">
    <name type="scientific">Selenomonas bovis</name>
    <dbReference type="NCBI Taxonomy" id="416586"/>
    <lineage>
        <taxon>Bacteria</taxon>
        <taxon>Bacillati</taxon>
        <taxon>Bacillota</taxon>
        <taxon>Negativicutes</taxon>
        <taxon>Selenomonadales</taxon>
        <taxon>Selenomonadaceae</taxon>
        <taxon>Selenomonas</taxon>
    </lineage>
</organism>
<evidence type="ECO:0000313" key="2">
    <source>
        <dbReference type="EMBL" id="NMD99147.1"/>
    </source>
</evidence>
<keyword evidence="3" id="KW-1185">Reference proteome</keyword>
<evidence type="ECO:0000313" key="3">
    <source>
        <dbReference type="Proteomes" id="UP000543804"/>
    </source>
</evidence>
<accession>A0A848BD44</accession>
<dbReference type="RefSeq" id="WP_170077561.1">
    <property type="nucleotide sequence ID" value="NZ_JABAFA010000020.1"/>
</dbReference>
<dbReference type="AlphaFoldDB" id="A0A848BD44"/>
<evidence type="ECO:0008006" key="4">
    <source>
        <dbReference type="Google" id="ProtNLM"/>
    </source>
</evidence>
<dbReference type="EMBL" id="JABAFA010000020">
    <property type="protein sequence ID" value="NMD99147.1"/>
    <property type="molecule type" value="Genomic_DNA"/>
</dbReference>